<evidence type="ECO:0000259" key="7">
    <source>
        <dbReference type="Pfam" id="PF03544"/>
    </source>
</evidence>
<feature type="chain" id="PRO_5043873953" evidence="6">
    <location>
        <begin position="24"/>
        <end position="157"/>
    </location>
</feature>
<proteinExistence type="predicted"/>
<dbReference type="RefSeq" id="WP_353068886.1">
    <property type="nucleotide sequence ID" value="NZ_CP132932.1"/>
</dbReference>
<evidence type="ECO:0000256" key="4">
    <source>
        <dbReference type="ARBA" id="ARBA00023136"/>
    </source>
</evidence>
<evidence type="ECO:0000256" key="6">
    <source>
        <dbReference type="SAM" id="SignalP"/>
    </source>
</evidence>
<reference evidence="8" key="1">
    <citation type="submission" date="2023-08" db="EMBL/GenBank/DDBJ databases">
        <authorList>
            <person name="Messyasz A."/>
            <person name="Mannisto M.K."/>
            <person name="Kerkhof L.J."/>
            <person name="Haggblom M."/>
        </authorList>
    </citation>
    <scope>NUCLEOTIDE SEQUENCE</scope>
    <source>
        <strain evidence="8">M8UP23</strain>
    </source>
</reference>
<keyword evidence="6" id="KW-0732">Signal</keyword>
<feature type="signal peptide" evidence="6">
    <location>
        <begin position="1"/>
        <end position="23"/>
    </location>
</feature>
<keyword evidence="2" id="KW-0812">Transmembrane</keyword>
<feature type="region of interest" description="Disordered" evidence="5">
    <location>
        <begin position="23"/>
        <end position="59"/>
    </location>
</feature>
<keyword evidence="3" id="KW-1133">Transmembrane helix</keyword>
<dbReference type="AlphaFoldDB" id="A0AAU7ZBF2"/>
<dbReference type="InterPro" id="IPR006260">
    <property type="entry name" value="TonB/TolA_C"/>
</dbReference>
<evidence type="ECO:0000256" key="2">
    <source>
        <dbReference type="ARBA" id="ARBA00022692"/>
    </source>
</evidence>
<dbReference type="PROSITE" id="PS51257">
    <property type="entry name" value="PROKAR_LIPOPROTEIN"/>
    <property type="match status" value="1"/>
</dbReference>
<dbReference type="EMBL" id="CP132932">
    <property type="protein sequence ID" value="XCB26305.1"/>
    <property type="molecule type" value="Genomic_DNA"/>
</dbReference>
<evidence type="ECO:0000256" key="3">
    <source>
        <dbReference type="ARBA" id="ARBA00022989"/>
    </source>
</evidence>
<evidence type="ECO:0000313" key="8">
    <source>
        <dbReference type="EMBL" id="XCB26305.1"/>
    </source>
</evidence>
<name>A0AAU7ZBF2_9BACT</name>
<accession>A0AAU7ZBF2</accession>
<feature type="domain" description="TonB C-terminal" evidence="7">
    <location>
        <begin position="69"/>
        <end position="156"/>
    </location>
</feature>
<dbReference type="GO" id="GO:0055085">
    <property type="term" value="P:transmembrane transport"/>
    <property type="evidence" value="ECO:0007669"/>
    <property type="project" value="InterPro"/>
</dbReference>
<evidence type="ECO:0000256" key="1">
    <source>
        <dbReference type="ARBA" id="ARBA00004167"/>
    </source>
</evidence>
<evidence type="ECO:0000256" key="5">
    <source>
        <dbReference type="SAM" id="MobiDB-lite"/>
    </source>
</evidence>
<dbReference type="Pfam" id="PF03544">
    <property type="entry name" value="TonB_C"/>
    <property type="match status" value="1"/>
</dbReference>
<gene>
    <name evidence="8" type="ORF">RBB75_18025</name>
</gene>
<dbReference type="Gene3D" id="3.30.1150.10">
    <property type="match status" value="1"/>
</dbReference>
<sequence length="157" mass="17103">MRTLAQLSLALLFTACIVPGTQASQRSASSPPDAHQTLPAKPSRPNPDSAGNYHAGDGVTAPKLIHSVEPEFSDKARKKKVGGNCLVSFIVRTDGTPTDIHLTRSIADSVPQKDREVALTLDQNCVKAVEQYRFEPASYRGSPVPFELKVEVNFRIY</sequence>
<organism evidence="8">
    <name type="scientific">Tunturiibacter empetritectus</name>
    <dbReference type="NCBI Taxonomy" id="3069691"/>
    <lineage>
        <taxon>Bacteria</taxon>
        <taxon>Pseudomonadati</taxon>
        <taxon>Acidobacteriota</taxon>
        <taxon>Terriglobia</taxon>
        <taxon>Terriglobales</taxon>
        <taxon>Acidobacteriaceae</taxon>
        <taxon>Tunturiibacter</taxon>
    </lineage>
</organism>
<reference evidence="8" key="2">
    <citation type="journal article" date="2024" name="Environ. Microbiol.">
        <title>Genome analysis and description of Tunturibacter gen. nov. expands the diversity of Terriglobia in tundra soils.</title>
        <authorList>
            <person name="Messyasz A."/>
            <person name="Mannisto M.K."/>
            <person name="Kerkhof L.J."/>
            <person name="Haggblom M.M."/>
        </authorList>
    </citation>
    <scope>NUCLEOTIDE SEQUENCE</scope>
    <source>
        <strain evidence="8">M8UP23</strain>
    </source>
</reference>
<dbReference type="SUPFAM" id="SSF74653">
    <property type="entry name" value="TolA/TonB C-terminal domain"/>
    <property type="match status" value="1"/>
</dbReference>
<keyword evidence="4" id="KW-0472">Membrane</keyword>
<dbReference type="InterPro" id="IPR037682">
    <property type="entry name" value="TonB_C"/>
</dbReference>
<comment type="subcellular location">
    <subcellularLocation>
        <location evidence="1">Membrane</location>
        <topology evidence="1">Single-pass membrane protein</topology>
    </subcellularLocation>
</comment>
<protein>
    <submittedName>
        <fullName evidence="8">Energy transducer TonB</fullName>
    </submittedName>
</protein>
<dbReference type="KEGG" id="temp:RBB75_18025"/>
<dbReference type="GO" id="GO:0016020">
    <property type="term" value="C:membrane"/>
    <property type="evidence" value="ECO:0007669"/>
    <property type="project" value="UniProtKB-SubCell"/>
</dbReference>
<dbReference type="NCBIfam" id="TIGR01352">
    <property type="entry name" value="tonB_Cterm"/>
    <property type="match status" value="1"/>
</dbReference>